<comment type="caution">
    <text evidence="2">The sequence shown here is derived from an EMBL/GenBank/DDBJ whole genome shotgun (WGS) entry which is preliminary data.</text>
</comment>
<evidence type="ECO:0000313" key="2">
    <source>
        <dbReference type="EMBL" id="TKX18223.1"/>
    </source>
</evidence>
<evidence type="ECO:0000313" key="3">
    <source>
        <dbReference type="Proteomes" id="UP000308133"/>
    </source>
</evidence>
<sequence length="362" mass="41753">MKVLIDVDLREAQPPCVTITPYQLPQEDMPFFMEVRRQLQSAGWYAYFDDAMERLSGLISKAIERRGGYGITTDELQLIVDFGKDLAHVMVSFLALGERLTNQAERRRGRTIAPQVGQRLASETVTKTQEATTNIPCKQQTISFFDLPPEIRARVYAHLPAKQSLTECQYDNHKLASLHKFRPPPLLQFPQILRLEGSHTFDHLRMCIYLFSIDDRRKQSWNGQTLPSWSLEELLSKKTAAWLRNSGRGWTIEFNHLRVCGPEKVRYDIDVINNGRDVRIRDRRSITDRLADIDGGVRRCQERLEQERTKLELLAERLERSIRDRQGAGISAVEIGVLIDGMLEVMLARRYIGRGDEDEIMV</sequence>
<name>A0A4U7AJW3_9PEZI</name>
<keyword evidence="1" id="KW-0175">Coiled coil</keyword>
<protein>
    <submittedName>
        <fullName evidence="2">Uncharacterized protein</fullName>
    </submittedName>
</protein>
<feature type="coiled-coil region" evidence="1">
    <location>
        <begin position="297"/>
        <end position="324"/>
    </location>
</feature>
<gene>
    <name evidence="2" type="ORF">C1H76_9697</name>
</gene>
<organism evidence="2 3">
    <name type="scientific">Elsinoe australis</name>
    <dbReference type="NCBI Taxonomy" id="40998"/>
    <lineage>
        <taxon>Eukaryota</taxon>
        <taxon>Fungi</taxon>
        <taxon>Dikarya</taxon>
        <taxon>Ascomycota</taxon>
        <taxon>Pezizomycotina</taxon>
        <taxon>Dothideomycetes</taxon>
        <taxon>Dothideomycetidae</taxon>
        <taxon>Myriangiales</taxon>
        <taxon>Elsinoaceae</taxon>
        <taxon>Elsinoe</taxon>
    </lineage>
</organism>
<evidence type="ECO:0000256" key="1">
    <source>
        <dbReference type="SAM" id="Coils"/>
    </source>
</evidence>
<dbReference type="AlphaFoldDB" id="A0A4U7AJW3"/>
<reference evidence="2 3" key="1">
    <citation type="submission" date="2018-02" db="EMBL/GenBank/DDBJ databases">
        <title>Draft genome sequences of Elsinoe sp., causing black scab on jojoba.</title>
        <authorList>
            <person name="Stodart B."/>
            <person name="Jeffress S."/>
            <person name="Ash G."/>
            <person name="Arun Chinnappa K."/>
        </authorList>
    </citation>
    <scope>NUCLEOTIDE SEQUENCE [LARGE SCALE GENOMIC DNA]</scope>
    <source>
        <strain evidence="2 3">Hillstone_2</strain>
    </source>
</reference>
<proteinExistence type="predicted"/>
<accession>A0A4U7AJW3</accession>
<dbReference type="Proteomes" id="UP000308133">
    <property type="component" value="Unassembled WGS sequence"/>
</dbReference>
<dbReference type="EMBL" id="PTQR01000131">
    <property type="protein sequence ID" value="TKX18223.1"/>
    <property type="molecule type" value="Genomic_DNA"/>
</dbReference>